<keyword evidence="10" id="KW-1002">Plastid outer membrane</keyword>
<keyword evidence="5" id="KW-0934">Plastid</keyword>
<feature type="region of interest" description="Disordered" evidence="18">
    <location>
        <begin position="1494"/>
        <end position="1557"/>
    </location>
</feature>
<evidence type="ECO:0000256" key="6">
    <source>
        <dbReference type="ARBA" id="ARBA00022692"/>
    </source>
</evidence>
<evidence type="ECO:0000256" key="17">
    <source>
        <dbReference type="ARBA" id="ARBA00023775"/>
    </source>
</evidence>
<keyword evidence="7" id="KW-0479">Metal-binding</keyword>
<feature type="compositionally biased region" description="Polar residues" evidence="18">
    <location>
        <begin position="1"/>
        <end position="44"/>
    </location>
</feature>
<dbReference type="PANTHER" id="PTHR10903:SF120">
    <property type="entry name" value="TRANSLOCASE OF CHLOROPLAST 159, CHLOROPLASTIC"/>
    <property type="match status" value="1"/>
</dbReference>
<evidence type="ECO:0000256" key="2">
    <source>
        <dbReference type="ARBA" id="ARBA00007879"/>
    </source>
</evidence>
<dbReference type="InterPro" id="IPR037151">
    <property type="entry name" value="AlkB-like_sf"/>
</dbReference>
<accession>A0ABR0X4Q6</accession>
<evidence type="ECO:0000256" key="4">
    <source>
        <dbReference type="ARBA" id="ARBA00022528"/>
    </source>
</evidence>
<evidence type="ECO:0000256" key="5">
    <source>
        <dbReference type="ARBA" id="ARBA00022640"/>
    </source>
</evidence>
<comment type="cofactor">
    <cofactor evidence="1">
        <name>Mg(2+)</name>
        <dbReference type="ChEBI" id="CHEBI:18420"/>
    </cofactor>
</comment>
<feature type="region of interest" description="Disordered" evidence="18">
    <location>
        <begin position="1276"/>
        <end position="1298"/>
    </location>
</feature>
<gene>
    <name evidence="20" type="ORF">DH2020_013835</name>
</gene>
<keyword evidence="3" id="KW-0813">Transport</keyword>
<dbReference type="Pfam" id="PF04548">
    <property type="entry name" value="AIG1"/>
    <property type="match status" value="1"/>
</dbReference>
<comment type="subcellular location">
    <subcellularLocation>
        <location evidence="16">Plastid</location>
        <location evidence="16">Chloroplast outer membrane</location>
        <topology evidence="16">Single-pass membrane protein</topology>
    </subcellularLocation>
</comment>
<evidence type="ECO:0000256" key="8">
    <source>
        <dbReference type="ARBA" id="ARBA00022741"/>
    </source>
</evidence>
<evidence type="ECO:0000256" key="7">
    <source>
        <dbReference type="ARBA" id="ARBA00022723"/>
    </source>
</evidence>
<keyword evidence="15" id="KW-0472">Membrane</keyword>
<feature type="compositionally biased region" description="Acidic residues" evidence="18">
    <location>
        <begin position="937"/>
        <end position="958"/>
    </location>
</feature>
<protein>
    <recommendedName>
        <fullName evidence="19">AIG1-type G domain-containing protein</fullName>
    </recommendedName>
</protein>
<evidence type="ECO:0000256" key="11">
    <source>
        <dbReference type="ARBA" id="ARBA00022842"/>
    </source>
</evidence>
<feature type="region of interest" description="Disordered" evidence="18">
    <location>
        <begin position="92"/>
        <end position="132"/>
    </location>
</feature>
<keyword evidence="12" id="KW-0653">Protein transport</keyword>
<dbReference type="Pfam" id="PF11886">
    <property type="entry name" value="TOC159_MAD"/>
    <property type="match status" value="1"/>
</dbReference>
<evidence type="ECO:0000256" key="3">
    <source>
        <dbReference type="ARBA" id="ARBA00022448"/>
    </source>
</evidence>
<evidence type="ECO:0000256" key="16">
    <source>
        <dbReference type="ARBA" id="ARBA00023766"/>
    </source>
</evidence>
<comment type="caution">
    <text evidence="20">The sequence shown here is derived from an EMBL/GenBank/DDBJ whole genome shotgun (WGS) entry which is preliminary data.</text>
</comment>
<evidence type="ECO:0000256" key="14">
    <source>
        <dbReference type="ARBA" id="ARBA00023134"/>
    </source>
</evidence>
<dbReference type="PROSITE" id="PS51720">
    <property type="entry name" value="G_AIG1"/>
    <property type="match status" value="1"/>
</dbReference>
<evidence type="ECO:0000256" key="15">
    <source>
        <dbReference type="ARBA" id="ARBA00023136"/>
    </source>
</evidence>
<dbReference type="InterPro" id="IPR045058">
    <property type="entry name" value="GIMA/IAN/Toc"/>
</dbReference>
<keyword evidence="4" id="KW-0150">Chloroplast</keyword>
<proteinExistence type="inferred from homology"/>
<feature type="region of interest" description="Disordered" evidence="18">
    <location>
        <begin position="922"/>
        <end position="962"/>
    </location>
</feature>
<evidence type="ECO:0000256" key="13">
    <source>
        <dbReference type="ARBA" id="ARBA00022989"/>
    </source>
</evidence>
<dbReference type="InterPro" id="IPR024283">
    <property type="entry name" value="TOC159_MAD"/>
</dbReference>
<keyword evidence="8" id="KW-0547">Nucleotide-binding</keyword>
<dbReference type="Gene3D" id="2.60.120.590">
    <property type="entry name" value="Alpha-ketoglutarate-dependent dioxygenase AlkB-like"/>
    <property type="match status" value="1"/>
</dbReference>
<evidence type="ECO:0000256" key="18">
    <source>
        <dbReference type="SAM" id="MobiDB-lite"/>
    </source>
</evidence>
<sequence length="1557" mass="168261">MESKEATSNPITEAAASGSSNTSPLVSNETIGLSDNNDYNSRGNVSEDEGYVSGYEEFEAELNKPVLDETVEESSDASGKIEQLPISGVVVSDDVGVGEGGKDIGGDEKVVGKDSGDGNEAKSSGVEGFDREGEIIESVEKLGVDSNEGVVEGGEIVANSVGDEVSEPEVKEVYEVAVDEKEESKLIDTGDVKAMPEEDSVVDTIQVDVAVAAPGVAVVGETEENGDSVSKPVEEAAVVESEKLEVVDVGLASEGDSVVGTDQVDASDHGVAVVGETGENGVAENKLEPKEVAEDLGDVSLTPEGDAVVDTIQVDVAGPGVAVVGEMEQNEGEKIEQVEIPLELVGESGVNVEEEVSTREVGVDSESAELAAENTGDVVEAEPLQPEHDVAGDEKDENLDMEVGVKKPEVEHESALISEAIENGITAKIHTDVEVNDISNAETVQNNGEHTAVHAHGLSDGVSEAKPVHDPEEIREVEDEMDEIPPEDSMSDEEDTDGMIFGSSEAAKKFIEELERKSGGDSHTALLKAATGADSNGGNITITSQDGSRLFSVERPAGLGSSLQSLRPAARTNRPTLFSNLTPAGGGESEENLSEEEKKKLEKLQQIRVKFLRLVHRLGLSPEESVAAQVLYRLALLGGRQGTQIFSLDAAKRTALQLEEGESDDLDFSVNILVLGKPGVGKSATINSVFGEEKAPIDAFEIGTASVKEISGLVDGVKVRVVDTPGLKPSVVEQGINRSILSSVKKLTKKNPPDVVLYVDRLDAQSRDLNDLPMLKTVTSVLGSSIWRSAIVTLTHSASAPPDGPSGTPLSYEVFVSQRSHVVQQSIGHAVGDLRMMSPSLMNPVSLVENHPSCRKNREGQKILPNGQSWRPQLLLLCYSMKILSEAGSISKPQDPFDHRKLFGFRARAPPLPYMLSSMLQSRTHPKLPSDQGGENADSDIDLDDLSDSDQEEEDEYDQLPPFKPLRKAQIAKLSREQRKAYFEEYDYRVKLLQKKQWREELRRMREFKKKGKDISTDYGFAEDEADAGCSAGGYTHGWDHDCGYDGVNLEHSLPILNRFPAVYTVQITKDKKDFSISLDSSVSAKYGENISSMAGFDIQSMGKQLAYIVRGETKFKNLKKNRTTGGISLTFLGENVVPAVKIEDQVTLGKQYTLVGSAGAVRSQQDTAYGANFELQRRENEYPIGQVQSTLSMSVIKWRGDLALGFNGLAQFAVGRNSKVAVRAGINNKMSGQITVRTSSSEHLSLALAAVIPTALSIYHKLFPAAGEKLLAAFGDSSSDSDGESSHDRRGRRVRVNDSSDEIARPLSIFGDTHTWEPITEINGLWICRGFLSADQQSSLLSALQKEGYLADASHNQAMRFGDLPPWANELSYIICENVLLGGFSSESMNLMTSDNGKKSCLFPAELLRREPLFDQFIVNIYQPGEGICAHVDLLRFEDGIAIISLESSCVMHFSSVAEANHHLEEVNKEFVPSAKIPVLLTPGSLILMTRNRPEEKDVRHPEEAVSNRMKPSGVDMQLPDRRTEPRAIPVKLELTEGAGAGFQESRKQRPAKAQL</sequence>
<keyword evidence="9" id="KW-0378">Hydrolase</keyword>
<feature type="region of interest" description="Disordered" evidence="18">
    <location>
        <begin position="567"/>
        <end position="596"/>
    </location>
</feature>
<evidence type="ECO:0000256" key="12">
    <source>
        <dbReference type="ARBA" id="ARBA00022927"/>
    </source>
</evidence>
<dbReference type="InterPro" id="IPR005690">
    <property type="entry name" value="Toc86_159"/>
</dbReference>
<feature type="compositionally biased region" description="Basic and acidic residues" evidence="18">
    <location>
        <begin position="100"/>
        <end position="120"/>
    </location>
</feature>
<feature type="compositionally biased region" description="Basic and acidic residues" evidence="18">
    <location>
        <begin position="1494"/>
        <end position="1507"/>
    </location>
</feature>
<name>A0ABR0X4Q6_REHGL</name>
<dbReference type="PANTHER" id="PTHR10903">
    <property type="entry name" value="GTPASE, IMAP FAMILY MEMBER-RELATED"/>
    <property type="match status" value="1"/>
</dbReference>
<feature type="compositionally biased region" description="Acidic residues" evidence="18">
    <location>
        <begin position="46"/>
        <end position="57"/>
    </location>
</feature>
<evidence type="ECO:0000259" key="19">
    <source>
        <dbReference type="PROSITE" id="PS51720"/>
    </source>
</evidence>
<comment type="similarity">
    <text evidence="17">Belongs to the TRAFAC class TrmE-Era-EngA-EngB-Septin-like GTPase superfamily. AIG1/Toc34/Toc159-like paraseptin GTPase family. TOC159 subfamily.</text>
</comment>
<dbReference type="Proteomes" id="UP001318860">
    <property type="component" value="Unassembled WGS sequence"/>
</dbReference>
<feature type="domain" description="AIG1-type G" evidence="19">
    <location>
        <begin position="667"/>
        <end position="901"/>
    </location>
</feature>
<dbReference type="NCBIfam" id="TIGR00993">
    <property type="entry name" value="3a0901s04IAP86"/>
    <property type="match status" value="1"/>
</dbReference>
<keyword evidence="13" id="KW-1133">Transmembrane helix</keyword>
<evidence type="ECO:0000256" key="1">
    <source>
        <dbReference type="ARBA" id="ARBA00001946"/>
    </source>
</evidence>
<dbReference type="EMBL" id="JABTTQ020000006">
    <property type="protein sequence ID" value="KAK6154196.1"/>
    <property type="molecule type" value="Genomic_DNA"/>
</dbReference>
<dbReference type="InterPro" id="IPR006703">
    <property type="entry name" value="G_AIG1"/>
</dbReference>
<dbReference type="SUPFAM" id="SSF51197">
    <property type="entry name" value="Clavaminate synthase-like"/>
    <property type="match status" value="1"/>
</dbReference>
<evidence type="ECO:0000313" key="20">
    <source>
        <dbReference type="EMBL" id="KAK6154196.1"/>
    </source>
</evidence>
<evidence type="ECO:0000256" key="10">
    <source>
        <dbReference type="ARBA" id="ARBA00022805"/>
    </source>
</evidence>
<keyword evidence="6" id="KW-0812">Transmembrane</keyword>
<comment type="similarity">
    <text evidence="2">Belongs to the alkB family.</text>
</comment>
<keyword evidence="21" id="KW-1185">Reference proteome</keyword>
<organism evidence="20 21">
    <name type="scientific">Rehmannia glutinosa</name>
    <name type="common">Chinese foxglove</name>
    <dbReference type="NCBI Taxonomy" id="99300"/>
    <lineage>
        <taxon>Eukaryota</taxon>
        <taxon>Viridiplantae</taxon>
        <taxon>Streptophyta</taxon>
        <taxon>Embryophyta</taxon>
        <taxon>Tracheophyta</taxon>
        <taxon>Spermatophyta</taxon>
        <taxon>Magnoliopsida</taxon>
        <taxon>eudicotyledons</taxon>
        <taxon>Gunneridae</taxon>
        <taxon>Pentapetalae</taxon>
        <taxon>asterids</taxon>
        <taxon>lamiids</taxon>
        <taxon>Lamiales</taxon>
        <taxon>Orobanchaceae</taxon>
        <taxon>Rehmannieae</taxon>
        <taxon>Rehmannia</taxon>
    </lineage>
</organism>
<reference evidence="20 21" key="1">
    <citation type="journal article" date="2021" name="Comput. Struct. Biotechnol. J.">
        <title>De novo genome assembly of the potent medicinal plant Rehmannia glutinosa using nanopore technology.</title>
        <authorList>
            <person name="Ma L."/>
            <person name="Dong C."/>
            <person name="Song C."/>
            <person name="Wang X."/>
            <person name="Zheng X."/>
            <person name="Niu Y."/>
            <person name="Chen S."/>
            <person name="Feng W."/>
        </authorList>
    </citation>
    <scope>NUCLEOTIDE SEQUENCE [LARGE SCALE GENOMIC DNA]</scope>
    <source>
        <strain evidence="20">DH-2019</strain>
    </source>
</reference>
<feature type="compositionally biased region" description="Polar residues" evidence="18">
    <location>
        <begin position="573"/>
        <end position="582"/>
    </location>
</feature>
<dbReference type="InterPro" id="IPR027417">
    <property type="entry name" value="P-loop_NTPase"/>
</dbReference>
<dbReference type="SUPFAM" id="SSF52540">
    <property type="entry name" value="P-loop containing nucleoside triphosphate hydrolases"/>
    <property type="match status" value="1"/>
</dbReference>
<keyword evidence="11" id="KW-0460">Magnesium</keyword>
<keyword evidence="14" id="KW-0342">GTP-binding</keyword>
<evidence type="ECO:0000313" key="21">
    <source>
        <dbReference type="Proteomes" id="UP001318860"/>
    </source>
</evidence>
<dbReference type="Gene3D" id="3.40.50.300">
    <property type="entry name" value="P-loop containing nucleotide triphosphate hydrolases"/>
    <property type="match status" value="1"/>
</dbReference>
<feature type="region of interest" description="Disordered" evidence="18">
    <location>
        <begin position="1"/>
        <end position="57"/>
    </location>
</feature>
<evidence type="ECO:0000256" key="9">
    <source>
        <dbReference type="ARBA" id="ARBA00022801"/>
    </source>
</evidence>
<dbReference type="CDD" id="cd01853">
    <property type="entry name" value="Toc34_like"/>
    <property type="match status" value="1"/>
</dbReference>